<feature type="transmembrane region" description="Helical" evidence="2">
    <location>
        <begin position="58"/>
        <end position="78"/>
    </location>
</feature>
<keyword evidence="2" id="KW-0812">Transmembrane</keyword>
<dbReference type="AlphaFoldDB" id="C5BWY9"/>
<dbReference type="STRING" id="471853.Bcav_2559"/>
<evidence type="ECO:0000313" key="3">
    <source>
        <dbReference type="EMBL" id="ACQ80805.1"/>
    </source>
</evidence>
<feature type="transmembrane region" description="Helical" evidence="2">
    <location>
        <begin position="90"/>
        <end position="117"/>
    </location>
</feature>
<dbReference type="OrthoDB" id="3267755at2"/>
<feature type="transmembrane region" description="Helical" evidence="2">
    <location>
        <begin position="28"/>
        <end position="52"/>
    </location>
</feature>
<keyword evidence="2" id="KW-0472">Membrane</keyword>
<dbReference type="eggNOG" id="ENOG5033BE5">
    <property type="taxonomic scope" value="Bacteria"/>
</dbReference>
<proteinExistence type="predicted"/>
<dbReference type="HOGENOM" id="CLU_129305_1_0_11"/>
<evidence type="ECO:0000256" key="1">
    <source>
        <dbReference type="SAM" id="MobiDB-lite"/>
    </source>
</evidence>
<dbReference type="InterPro" id="IPR025327">
    <property type="entry name" value="DUF4233"/>
</dbReference>
<feature type="region of interest" description="Disordered" evidence="1">
    <location>
        <begin position="1"/>
        <end position="22"/>
    </location>
</feature>
<name>C5BWY9_BEUC1</name>
<reference evidence="3 4" key="1">
    <citation type="journal article" date="2009" name="Stand. Genomic Sci.">
        <title>Complete genome sequence of Beutenbergia cavernae type strain (HKI 0122).</title>
        <authorList>
            <person name="Land M."/>
            <person name="Pukall R."/>
            <person name="Abt B."/>
            <person name="Goker M."/>
            <person name="Rohde M."/>
            <person name="Glavina Del Rio T."/>
            <person name="Tice H."/>
            <person name="Copeland A."/>
            <person name="Cheng J.F."/>
            <person name="Lucas S."/>
            <person name="Chen F."/>
            <person name="Nolan M."/>
            <person name="Bruce D."/>
            <person name="Goodwin L."/>
            <person name="Pitluck S."/>
            <person name="Ivanova N."/>
            <person name="Mavromatis K."/>
            <person name="Ovchinnikova G."/>
            <person name="Pati A."/>
            <person name="Chen A."/>
            <person name="Palaniappan K."/>
            <person name="Hauser L."/>
            <person name="Chang Y.J."/>
            <person name="Jefferies C.C."/>
            <person name="Saunders E."/>
            <person name="Brettin T."/>
            <person name="Detter J.C."/>
            <person name="Han C."/>
            <person name="Chain P."/>
            <person name="Bristow J."/>
            <person name="Eisen J.A."/>
            <person name="Markowitz V."/>
            <person name="Hugenholtz P."/>
            <person name="Kyrpides N.C."/>
            <person name="Klenk H.P."/>
            <person name="Lapidus A."/>
        </authorList>
    </citation>
    <scope>NUCLEOTIDE SEQUENCE [LARGE SCALE GENOMIC DNA]</scope>
    <source>
        <strain evidence="4">ATCC BAA-8 / DSM 12333 / NBRC 16432</strain>
    </source>
</reference>
<gene>
    <name evidence="3" type="ordered locus">Bcav_2559</name>
</gene>
<keyword evidence="4" id="KW-1185">Reference proteome</keyword>
<dbReference type="Pfam" id="PF14017">
    <property type="entry name" value="DUF4233"/>
    <property type="match status" value="1"/>
</dbReference>
<accession>C5BWY9</accession>
<dbReference type="KEGG" id="bcv:Bcav_2559"/>
<organism evidence="3 4">
    <name type="scientific">Beutenbergia cavernae (strain ATCC BAA-8 / DSM 12333 / CCUG 43141 / JCM 11478 / NBRC 16432 / NCIMB 13614 / HKI 0122)</name>
    <dbReference type="NCBI Taxonomy" id="471853"/>
    <lineage>
        <taxon>Bacteria</taxon>
        <taxon>Bacillati</taxon>
        <taxon>Actinomycetota</taxon>
        <taxon>Actinomycetes</taxon>
        <taxon>Micrococcales</taxon>
        <taxon>Beutenbergiaceae</taxon>
        <taxon>Beutenbergia</taxon>
    </lineage>
</organism>
<sequence>MSDEPAETPSAAPPGPPAAPRRQRPARILFCSTVLTLEALVVGFAAIAAYGLRLADGATITAITVTAVAGCLIATATLRSGFGYWLGSAVQVGLIVSGIWLGVMYAIGGVFALIWILSLRLGGRIDRERAERAAAAR</sequence>
<keyword evidence="2" id="KW-1133">Transmembrane helix</keyword>
<evidence type="ECO:0000313" key="4">
    <source>
        <dbReference type="Proteomes" id="UP000007962"/>
    </source>
</evidence>
<evidence type="ECO:0008006" key="5">
    <source>
        <dbReference type="Google" id="ProtNLM"/>
    </source>
</evidence>
<evidence type="ECO:0000256" key="2">
    <source>
        <dbReference type="SAM" id="Phobius"/>
    </source>
</evidence>
<protein>
    <recommendedName>
        <fullName evidence="5">Integral membrane protein</fullName>
    </recommendedName>
</protein>
<dbReference type="EMBL" id="CP001618">
    <property type="protein sequence ID" value="ACQ80805.1"/>
    <property type="molecule type" value="Genomic_DNA"/>
</dbReference>
<dbReference type="RefSeq" id="WP_015883045.1">
    <property type="nucleotide sequence ID" value="NC_012669.1"/>
</dbReference>
<dbReference type="Proteomes" id="UP000007962">
    <property type="component" value="Chromosome"/>
</dbReference>